<feature type="transmembrane region" description="Helical" evidence="3">
    <location>
        <begin position="440"/>
        <end position="461"/>
    </location>
</feature>
<evidence type="ECO:0000256" key="3">
    <source>
        <dbReference type="SAM" id="Phobius"/>
    </source>
</evidence>
<keyword evidence="2 3" id="KW-0472">Membrane</keyword>
<accession>A0A1H9YGN8</accession>
<feature type="transmembrane region" description="Helical" evidence="3">
    <location>
        <begin position="313"/>
        <end position="332"/>
    </location>
</feature>
<dbReference type="InterPro" id="IPR050768">
    <property type="entry name" value="UPF0353/GerABKA_families"/>
</dbReference>
<dbReference type="Pfam" id="PF03323">
    <property type="entry name" value="GerA"/>
    <property type="match status" value="1"/>
</dbReference>
<comment type="similarity">
    <text evidence="1">Belongs to the GerABKA family.</text>
</comment>
<proteinExistence type="inferred from homology"/>
<evidence type="ECO:0000256" key="2">
    <source>
        <dbReference type="ARBA" id="ARBA00023136"/>
    </source>
</evidence>
<dbReference type="EMBL" id="FOIF01000003">
    <property type="protein sequence ID" value="SES68104.1"/>
    <property type="molecule type" value="Genomic_DNA"/>
</dbReference>
<keyword evidence="5" id="KW-1185">Reference proteome</keyword>
<dbReference type="PANTHER" id="PTHR22550">
    <property type="entry name" value="SPORE GERMINATION PROTEIN"/>
    <property type="match status" value="1"/>
</dbReference>
<evidence type="ECO:0000256" key="1">
    <source>
        <dbReference type="ARBA" id="ARBA00005278"/>
    </source>
</evidence>
<organism evidence="4 5">
    <name type="scientific">Anaerobranca gottschalkii DSM 13577</name>
    <dbReference type="NCBI Taxonomy" id="1120990"/>
    <lineage>
        <taxon>Bacteria</taxon>
        <taxon>Bacillati</taxon>
        <taxon>Bacillota</taxon>
        <taxon>Clostridia</taxon>
        <taxon>Eubacteriales</taxon>
        <taxon>Proteinivoracaceae</taxon>
        <taxon>Anaerobranca</taxon>
    </lineage>
</organism>
<evidence type="ECO:0000313" key="5">
    <source>
        <dbReference type="Proteomes" id="UP000243819"/>
    </source>
</evidence>
<keyword evidence="3" id="KW-0812">Transmembrane</keyword>
<dbReference type="PIRSF" id="PIRSF005690">
    <property type="entry name" value="GerBA"/>
    <property type="match status" value="1"/>
</dbReference>
<evidence type="ECO:0000313" key="4">
    <source>
        <dbReference type="EMBL" id="SES68104.1"/>
    </source>
</evidence>
<dbReference type="InterPro" id="IPR004995">
    <property type="entry name" value="Spore_Ger"/>
</dbReference>
<keyword evidence="3" id="KW-1133">Transmembrane helix</keyword>
<feature type="transmembrane region" description="Helical" evidence="3">
    <location>
        <begin position="405"/>
        <end position="428"/>
    </location>
</feature>
<dbReference type="RefSeq" id="WP_177159649.1">
    <property type="nucleotide sequence ID" value="NZ_FOIF01000003.1"/>
</dbReference>
<name>A0A1H9YGN8_9FIRM</name>
<dbReference type="PANTHER" id="PTHR22550:SF5">
    <property type="entry name" value="LEUCINE ZIPPER PROTEIN 4"/>
    <property type="match status" value="1"/>
</dbReference>
<dbReference type="AlphaFoldDB" id="A0A1H9YGN8"/>
<dbReference type="STRING" id="1120990.SAMN03080614_10035"/>
<protein>
    <submittedName>
        <fullName evidence="4">Spore germination protein KA</fullName>
    </submittedName>
</protein>
<dbReference type="Proteomes" id="UP000243819">
    <property type="component" value="Unassembled WGS sequence"/>
</dbReference>
<dbReference type="GO" id="GO:0016020">
    <property type="term" value="C:membrane"/>
    <property type="evidence" value="ECO:0007669"/>
    <property type="project" value="InterPro"/>
</dbReference>
<gene>
    <name evidence="4" type="ORF">SAMN03080614_10035</name>
</gene>
<reference evidence="5" key="1">
    <citation type="submission" date="2016-10" db="EMBL/GenBank/DDBJ databases">
        <authorList>
            <person name="Varghese N."/>
            <person name="Submissions S."/>
        </authorList>
    </citation>
    <scope>NUCLEOTIDE SEQUENCE [LARGE SCALE GENOMIC DNA]</scope>
    <source>
        <strain evidence="5">DSM 13577</strain>
    </source>
</reference>
<sequence>MFRKIGKLFTPRKTQNFYNKTSKKNKLTADLVTNLNTLKENILFDCNDVKYKDLYINFSDGQLKGTLIFVDGLVESEIINRDIINPLLTKFIHFPLSRLKTVSQLQYYIPVDEVESLDTFSDIPRRLFSGDSILLVDTFNSTLVLNTKGFSDRGIEESKNEHIIRGPKDSFIENIRTNTSLIRRKLKDPNLKIKELSIGERSKTTVAVLYIDDLVHKDFLNSTIERLNNIKINGIFETAYLEQYLENNPYSIFPQMQTTERPDKVCSYLLEGKIAIFVDGSPNCLLLPVTLSQLFQSPDDYYERVLYGNFLRIVRYIGFFVTTTLPAFYVSLTTFHQDVLPLNLAITIAKSRAEVPYPPLIEVLLMEIAIEFLREASARLPSSIGQTIGIVGAIILGDAAVKAGLVSSVMVIVVATTAIGAYIVPYYSATYALRFIRIPLILAASAFGAFGMVMAWCWILAHLCRLSSFGHPYLFPLSPSDPSLVTDAVTRKPLYNQQTSPKTKRKRRAK</sequence>
<dbReference type="GO" id="GO:0009847">
    <property type="term" value="P:spore germination"/>
    <property type="evidence" value="ECO:0007669"/>
    <property type="project" value="InterPro"/>
</dbReference>